<keyword evidence="2" id="KW-0489">Methyltransferase</keyword>
<dbReference type="Pfam" id="PF00809">
    <property type="entry name" value="Pterin_bind"/>
    <property type="match status" value="1"/>
</dbReference>
<evidence type="ECO:0000256" key="2">
    <source>
        <dbReference type="ARBA" id="ARBA00022603"/>
    </source>
</evidence>
<dbReference type="InterPro" id="IPR011005">
    <property type="entry name" value="Dihydropteroate_synth-like_sf"/>
</dbReference>
<evidence type="ECO:0000259" key="4">
    <source>
        <dbReference type="PROSITE" id="PS50972"/>
    </source>
</evidence>
<feature type="domain" description="Pterin-binding" evidence="4">
    <location>
        <begin position="1"/>
        <end position="252"/>
    </location>
</feature>
<keyword evidence="3" id="KW-0808">Transferase</keyword>
<gene>
    <name evidence="5" type="ORF">LCGC14_2601070</name>
</gene>
<dbReference type="Gene3D" id="3.20.20.20">
    <property type="entry name" value="Dihydropteroate synthase-like"/>
    <property type="match status" value="1"/>
</dbReference>
<sequence length="292" mass="31871">MILIGEDLNVMSKQISQAIKERNDEPIQTLVKEQTQNGMDYLDINVGPVRKDPEGAMDWIVNTVQACTELPLCLDTTNPVAMEAGLKACTKKALINSASGTADSKATMLPLASKYSADVVLSVMNDAGLPSDADERAASIMESIDAANELGIPNENIWVDPVLLPIGVDQRQITAFLEFIQMLQDLGPGVKSTCGLSNLCFGAPKALKSLLNRTFLVIVGRYGMHSSIVSGFDQELIRLVKGDMPETVELIYRAMDEEDIDLSSLNQSEQEYVKTAQVLMGKSLYSHSWLEV</sequence>
<evidence type="ECO:0000256" key="1">
    <source>
        <dbReference type="ARBA" id="ARBA00010398"/>
    </source>
</evidence>
<accession>A0A0F9D1F9</accession>
<dbReference type="EMBL" id="LAZR01043919">
    <property type="protein sequence ID" value="KKL05933.1"/>
    <property type="molecule type" value="Genomic_DNA"/>
</dbReference>
<comment type="caution">
    <text evidence="5">The sequence shown here is derived from an EMBL/GenBank/DDBJ whole genome shotgun (WGS) entry which is preliminary data.</text>
</comment>
<dbReference type="PANTHER" id="PTHR45833">
    <property type="entry name" value="METHIONINE SYNTHASE"/>
    <property type="match status" value="1"/>
</dbReference>
<comment type="similarity">
    <text evidence="1">Belongs to the vitamin-B12 dependent methionine synthase family.</text>
</comment>
<evidence type="ECO:0000313" key="5">
    <source>
        <dbReference type="EMBL" id="KKL05933.1"/>
    </source>
</evidence>
<dbReference type="AlphaFoldDB" id="A0A0F9D1F9"/>
<reference evidence="5" key="1">
    <citation type="journal article" date="2015" name="Nature">
        <title>Complex archaea that bridge the gap between prokaryotes and eukaryotes.</title>
        <authorList>
            <person name="Spang A."/>
            <person name="Saw J.H."/>
            <person name="Jorgensen S.L."/>
            <person name="Zaremba-Niedzwiedzka K."/>
            <person name="Martijn J."/>
            <person name="Lind A.E."/>
            <person name="van Eijk R."/>
            <person name="Schleper C."/>
            <person name="Guy L."/>
            <person name="Ettema T.J."/>
        </authorList>
    </citation>
    <scope>NUCLEOTIDE SEQUENCE</scope>
</reference>
<dbReference type="GO" id="GO:0005829">
    <property type="term" value="C:cytosol"/>
    <property type="evidence" value="ECO:0007669"/>
    <property type="project" value="TreeGrafter"/>
</dbReference>
<proteinExistence type="inferred from homology"/>
<dbReference type="InterPro" id="IPR000489">
    <property type="entry name" value="Pterin-binding_dom"/>
</dbReference>
<protein>
    <recommendedName>
        <fullName evidence="4">Pterin-binding domain-containing protein</fullName>
    </recommendedName>
</protein>
<dbReference type="PROSITE" id="PS50972">
    <property type="entry name" value="PTERIN_BINDING"/>
    <property type="match status" value="1"/>
</dbReference>
<dbReference type="GO" id="GO:0008705">
    <property type="term" value="F:methionine synthase activity"/>
    <property type="evidence" value="ECO:0007669"/>
    <property type="project" value="TreeGrafter"/>
</dbReference>
<dbReference type="InterPro" id="IPR050554">
    <property type="entry name" value="Met_Synthase/Corrinoid"/>
</dbReference>
<organism evidence="5">
    <name type="scientific">marine sediment metagenome</name>
    <dbReference type="NCBI Taxonomy" id="412755"/>
    <lineage>
        <taxon>unclassified sequences</taxon>
        <taxon>metagenomes</taxon>
        <taxon>ecological metagenomes</taxon>
    </lineage>
</organism>
<dbReference type="GO" id="GO:0032259">
    <property type="term" value="P:methylation"/>
    <property type="evidence" value="ECO:0007669"/>
    <property type="project" value="UniProtKB-KW"/>
</dbReference>
<dbReference type="GO" id="GO:0042558">
    <property type="term" value="P:pteridine-containing compound metabolic process"/>
    <property type="evidence" value="ECO:0007669"/>
    <property type="project" value="InterPro"/>
</dbReference>
<evidence type="ECO:0000256" key="3">
    <source>
        <dbReference type="ARBA" id="ARBA00022679"/>
    </source>
</evidence>
<dbReference type="SUPFAM" id="SSF51717">
    <property type="entry name" value="Dihydropteroate synthetase-like"/>
    <property type="match status" value="1"/>
</dbReference>
<name>A0A0F9D1F9_9ZZZZ</name>